<keyword evidence="2" id="KW-1015">Disulfide bond</keyword>
<feature type="disulfide bond" evidence="2">
    <location>
        <begin position="220"/>
        <end position="270"/>
    </location>
</feature>
<reference evidence="5 6" key="1">
    <citation type="submission" date="2012-01" db="EMBL/GenBank/DDBJ databases">
        <title>Improved High-Quality Draft sequence of Saccharomonospora xinjiangensis XJ-54.</title>
        <authorList>
            <consortium name="US DOE Joint Genome Institute"/>
            <person name="Lucas S."/>
            <person name="Han J."/>
            <person name="Lapidus A."/>
            <person name="Cheng J.-F."/>
            <person name="Goodwin L."/>
            <person name="Pitluck S."/>
            <person name="Peters L."/>
            <person name="Mikhailova N."/>
            <person name="Teshima H."/>
            <person name="Detter J.C."/>
            <person name="Han C."/>
            <person name="Tapia R."/>
            <person name="Land M."/>
            <person name="Hauser L."/>
            <person name="Kyrpides N."/>
            <person name="Ivanova N."/>
            <person name="Pagani I."/>
            <person name="Brambilla E.-M."/>
            <person name="Klenk H.-P."/>
            <person name="Woyke T."/>
        </authorList>
    </citation>
    <scope>NUCLEOTIDE SEQUENCE [LARGE SCALE GENOMIC DNA]</scope>
    <source>
        <strain evidence="5 6">XJ-54</strain>
    </source>
</reference>
<gene>
    <name evidence="5" type="ORF">SacxiDRAFT_0731</name>
</gene>
<evidence type="ECO:0000256" key="2">
    <source>
        <dbReference type="PIRSR" id="PIRSR637460-2"/>
    </source>
</evidence>
<dbReference type="PANTHER" id="PTHR37981">
    <property type="entry name" value="LIPASE 2"/>
    <property type="match status" value="1"/>
</dbReference>
<dbReference type="SUPFAM" id="SSF52266">
    <property type="entry name" value="SGNH hydrolase"/>
    <property type="match status" value="1"/>
</dbReference>
<feature type="signal peptide" evidence="3">
    <location>
        <begin position="1"/>
        <end position="30"/>
    </location>
</feature>
<feature type="active site" evidence="1">
    <location>
        <position position="290"/>
    </location>
</feature>
<proteinExistence type="predicted"/>
<dbReference type="OrthoDB" id="5503950at2"/>
<protein>
    <recommendedName>
        <fullName evidence="4">SGNH hydrolase-type esterase domain-containing protein</fullName>
    </recommendedName>
</protein>
<dbReference type="InterPro" id="IPR037460">
    <property type="entry name" value="SEST-like"/>
</dbReference>
<dbReference type="eggNOG" id="COG2755">
    <property type="taxonomic scope" value="Bacteria"/>
</dbReference>
<dbReference type="Pfam" id="PF13472">
    <property type="entry name" value="Lipase_GDSL_2"/>
    <property type="match status" value="1"/>
</dbReference>
<feature type="domain" description="SGNH hydrolase-type esterase" evidence="4">
    <location>
        <begin position="55"/>
        <end position="296"/>
    </location>
</feature>
<organism evidence="5 6">
    <name type="scientific">Saccharomonospora xinjiangensis XJ-54</name>
    <dbReference type="NCBI Taxonomy" id="882086"/>
    <lineage>
        <taxon>Bacteria</taxon>
        <taxon>Bacillati</taxon>
        <taxon>Actinomycetota</taxon>
        <taxon>Actinomycetes</taxon>
        <taxon>Pseudonocardiales</taxon>
        <taxon>Pseudonocardiaceae</taxon>
        <taxon>Saccharomonospora</taxon>
    </lineage>
</organism>
<keyword evidence="3" id="KW-0732">Signal</keyword>
<dbReference type="InterPro" id="IPR036514">
    <property type="entry name" value="SGNH_hydro_sf"/>
</dbReference>
<dbReference type="Gene3D" id="3.40.50.1110">
    <property type="entry name" value="SGNH hydrolase"/>
    <property type="match status" value="1"/>
</dbReference>
<dbReference type="GO" id="GO:0019433">
    <property type="term" value="P:triglyceride catabolic process"/>
    <property type="evidence" value="ECO:0007669"/>
    <property type="project" value="TreeGrafter"/>
</dbReference>
<evidence type="ECO:0000313" key="6">
    <source>
        <dbReference type="Proteomes" id="UP000004691"/>
    </source>
</evidence>
<name>I0UYP7_9PSEU</name>
<feature type="disulfide bond" evidence="2">
    <location>
        <begin position="153"/>
        <end position="166"/>
    </location>
</feature>
<feature type="disulfide bond" evidence="2">
    <location>
        <begin position="76"/>
        <end position="101"/>
    </location>
</feature>
<keyword evidence="6" id="KW-1185">Reference proteome</keyword>
<dbReference type="EMBL" id="JH636049">
    <property type="protein sequence ID" value="EID53000.1"/>
    <property type="molecule type" value="Genomic_DNA"/>
</dbReference>
<feature type="chain" id="PRO_5038718396" description="SGNH hydrolase-type esterase domain-containing protein" evidence="3">
    <location>
        <begin position="31"/>
        <end position="312"/>
    </location>
</feature>
<sequence>MRSRRSLVAVLVSVLAPILTLTFLSPAASATSARPTGQSHAPSSQWSHGWTHYVALGDSYTSGPLIPFQRLDPVGCLRSTANYPSLVAYRLGHTVLTDASCAGADTGDMTSPQKITFGYNRPQFDALRPDTDLVTIGIGGNDHSVFGSVIGTCPGLRDSDPTGSPCREHFTVDGVDTLKAAITKTREDVEAVLDGVRERSPEATILLIGYPRIAPPSGTCPGILPFADGDYAWLNDIEETLNAALATAAANNGTTTFIDTYPASLGHDACADHAWIQGQHINPIGAANYHPNRWGMEGVAEVILGHLGERGW</sequence>
<dbReference type="AlphaFoldDB" id="I0UYP7"/>
<accession>I0UYP7</accession>
<dbReference type="RefSeq" id="WP_006237106.1">
    <property type="nucleotide sequence ID" value="NZ_JH636049.1"/>
</dbReference>
<dbReference type="GO" id="GO:0004806">
    <property type="term" value="F:triacylglycerol lipase activity"/>
    <property type="evidence" value="ECO:0007669"/>
    <property type="project" value="TreeGrafter"/>
</dbReference>
<evidence type="ECO:0000256" key="3">
    <source>
        <dbReference type="SAM" id="SignalP"/>
    </source>
</evidence>
<feature type="active site" description="Nucleophile" evidence="1">
    <location>
        <position position="59"/>
    </location>
</feature>
<evidence type="ECO:0000256" key="1">
    <source>
        <dbReference type="PIRSR" id="PIRSR637460-1"/>
    </source>
</evidence>
<evidence type="ECO:0000313" key="5">
    <source>
        <dbReference type="EMBL" id="EID53000.1"/>
    </source>
</evidence>
<dbReference type="InterPro" id="IPR013830">
    <property type="entry name" value="SGNH_hydro"/>
</dbReference>
<dbReference type="PANTHER" id="PTHR37981:SF1">
    <property type="entry name" value="SGNH HYDROLASE-TYPE ESTERASE DOMAIN-CONTAINING PROTEIN"/>
    <property type="match status" value="1"/>
</dbReference>
<evidence type="ECO:0000259" key="4">
    <source>
        <dbReference type="Pfam" id="PF13472"/>
    </source>
</evidence>
<dbReference type="STRING" id="882086.SacxiDRAFT_0731"/>
<dbReference type="Proteomes" id="UP000004691">
    <property type="component" value="Unassembled WGS sequence"/>
</dbReference>
<dbReference type="CDD" id="cd01823">
    <property type="entry name" value="SEST_like"/>
    <property type="match status" value="1"/>
</dbReference>
<dbReference type="HOGENOM" id="CLU_038449_4_1_11"/>